<evidence type="ECO:0000313" key="2">
    <source>
        <dbReference type="Proteomes" id="UP001430953"/>
    </source>
</evidence>
<accession>A0AAW2GAU4</accession>
<comment type="caution">
    <text evidence="1">The sequence shown here is derived from an EMBL/GenBank/DDBJ whole genome shotgun (WGS) entry which is preliminary data.</text>
</comment>
<reference evidence="1 2" key="1">
    <citation type="submission" date="2023-03" db="EMBL/GenBank/DDBJ databases">
        <title>High recombination rates correlate with genetic variation in Cardiocondyla obscurior ants.</title>
        <authorList>
            <person name="Errbii M."/>
        </authorList>
    </citation>
    <scope>NUCLEOTIDE SEQUENCE [LARGE SCALE GENOMIC DNA]</scope>
    <source>
        <strain evidence="1">Alpha-2009</strain>
        <tissue evidence="1">Whole body</tissue>
    </source>
</reference>
<keyword evidence="2" id="KW-1185">Reference proteome</keyword>
<name>A0AAW2GAU4_9HYME</name>
<evidence type="ECO:0008006" key="3">
    <source>
        <dbReference type="Google" id="ProtNLM"/>
    </source>
</evidence>
<sequence length="92" mass="11149">MRLLIPAVFIKLELTFHYLHISARINIHEVKSSPYVYRVTETKTRCVSWRLKTKITSHLHICFCTSIKIRRFLHKLKKKKKKRKKRETLSSR</sequence>
<proteinExistence type="predicted"/>
<organism evidence="1 2">
    <name type="scientific">Cardiocondyla obscurior</name>
    <dbReference type="NCBI Taxonomy" id="286306"/>
    <lineage>
        <taxon>Eukaryota</taxon>
        <taxon>Metazoa</taxon>
        <taxon>Ecdysozoa</taxon>
        <taxon>Arthropoda</taxon>
        <taxon>Hexapoda</taxon>
        <taxon>Insecta</taxon>
        <taxon>Pterygota</taxon>
        <taxon>Neoptera</taxon>
        <taxon>Endopterygota</taxon>
        <taxon>Hymenoptera</taxon>
        <taxon>Apocrita</taxon>
        <taxon>Aculeata</taxon>
        <taxon>Formicoidea</taxon>
        <taxon>Formicidae</taxon>
        <taxon>Myrmicinae</taxon>
        <taxon>Cardiocondyla</taxon>
    </lineage>
</organism>
<protein>
    <recommendedName>
        <fullName evidence="3">Secreted protein</fullName>
    </recommendedName>
</protein>
<evidence type="ECO:0000313" key="1">
    <source>
        <dbReference type="EMBL" id="KAL0125319.1"/>
    </source>
</evidence>
<dbReference type="EMBL" id="JADYXP020000004">
    <property type="protein sequence ID" value="KAL0125319.1"/>
    <property type="molecule type" value="Genomic_DNA"/>
</dbReference>
<dbReference type="Proteomes" id="UP001430953">
    <property type="component" value="Unassembled WGS sequence"/>
</dbReference>
<dbReference type="AlphaFoldDB" id="A0AAW2GAU4"/>
<gene>
    <name evidence="1" type="ORF">PUN28_004448</name>
</gene>